<dbReference type="PANTHER" id="PTHR30486">
    <property type="entry name" value="TWITCHING MOTILITY PROTEIN PILT"/>
    <property type="match status" value="1"/>
</dbReference>
<organism evidence="3 4">
    <name type="scientific">Desulfosporosinus lacus DSM 15449</name>
    <dbReference type="NCBI Taxonomy" id="1121420"/>
    <lineage>
        <taxon>Bacteria</taxon>
        <taxon>Bacillati</taxon>
        <taxon>Bacillota</taxon>
        <taxon>Clostridia</taxon>
        <taxon>Eubacteriales</taxon>
        <taxon>Desulfitobacteriaceae</taxon>
        <taxon>Desulfosporosinus</taxon>
    </lineage>
</organism>
<feature type="domain" description="Bacterial type II secretion system protein E" evidence="2">
    <location>
        <begin position="167"/>
        <end position="353"/>
    </location>
</feature>
<evidence type="ECO:0000256" key="1">
    <source>
        <dbReference type="ARBA" id="ARBA00006611"/>
    </source>
</evidence>
<dbReference type="InterPro" id="IPR001482">
    <property type="entry name" value="T2SS/T4SS_dom"/>
</dbReference>
<dbReference type="InterPro" id="IPR027417">
    <property type="entry name" value="P-loop_NTPase"/>
</dbReference>
<evidence type="ECO:0000313" key="3">
    <source>
        <dbReference type="EMBL" id="SHH10391.1"/>
    </source>
</evidence>
<dbReference type="CDD" id="cd01130">
    <property type="entry name" value="VirB11-like_ATPase"/>
    <property type="match status" value="1"/>
</dbReference>
<sequence length="472" mass="53652">MSNLFKQNVNIRDYKLVLDEVQEYISTTYATAFDDDDDRQKEQIKLYITKFIEDKNLGVNNLSKEQLVDKLYFEMKEASFLTQYLESKDMEEININSWDDIKLNMADGRKITLDEHFNSPQHALDVIKRLLRPSGAILDDESPMVRGHLRNNIRITAYAPPVVDAKVGVSASIRIVNPQHLCREDFVKKGTATPEMLDELSLLLRYGISICIGGSTGSGKTTTLSWLLESVRRYKRIFTIEVENREFDLVEKNEQGKTMTNVVHTVTRRSDNPKRVIDVEKLLEYGLTTNPDIIGIGEMKSSEAYGAQEAARTGHAVVTTTHTNSCEAAYPRMRTLCKQKYDLNDKTLDDMVSEAFPIVVFQKELEDHSRKIMEITECEILSNGERKLHTLWRYNVVENKIIGGKTIIKGYFERVNPISERMQKRLIQNGMPKLILDQFLEGGFSDDVIAHCVPGVSGRELFTPKAVAGGNG</sequence>
<reference evidence="4" key="1">
    <citation type="submission" date="2016-11" db="EMBL/GenBank/DDBJ databases">
        <authorList>
            <person name="Varghese N."/>
            <person name="Submissions S."/>
        </authorList>
    </citation>
    <scope>NUCLEOTIDE SEQUENCE [LARGE SCALE GENOMIC DNA]</scope>
    <source>
        <strain evidence="4">DSM 15449</strain>
    </source>
</reference>
<accession>A0A1M5Q980</accession>
<dbReference type="STRING" id="1121420.SAMN02746098_00176"/>
<evidence type="ECO:0000259" key="2">
    <source>
        <dbReference type="Pfam" id="PF00437"/>
    </source>
</evidence>
<name>A0A1M5Q980_9FIRM</name>
<keyword evidence="4" id="KW-1185">Reference proteome</keyword>
<proteinExistence type="inferred from homology"/>
<dbReference type="AlphaFoldDB" id="A0A1M5Q980"/>
<dbReference type="Gene3D" id="3.30.450.380">
    <property type="match status" value="1"/>
</dbReference>
<dbReference type="Proteomes" id="UP000183954">
    <property type="component" value="Unassembled WGS sequence"/>
</dbReference>
<dbReference type="Pfam" id="PF00437">
    <property type="entry name" value="T2SSE"/>
    <property type="match status" value="1"/>
</dbReference>
<dbReference type="Gene3D" id="3.40.50.300">
    <property type="entry name" value="P-loop containing nucleotide triphosphate hydrolases"/>
    <property type="match status" value="1"/>
</dbReference>
<comment type="similarity">
    <text evidence="1">Belongs to the GSP E family.</text>
</comment>
<evidence type="ECO:0000313" key="4">
    <source>
        <dbReference type="Proteomes" id="UP000183954"/>
    </source>
</evidence>
<dbReference type="InterPro" id="IPR050921">
    <property type="entry name" value="T4SS_GSP_E_ATPase"/>
</dbReference>
<dbReference type="GO" id="GO:0016887">
    <property type="term" value="F:ATP hydrolysis activity"/>
    <property type="evidence" value="ECO:0007669"/>
    <property type="project" value="InterPro"/>
</dbReference>
<protein>
    <submittedName>
        <fullName evidence="3">Pilus assembly protein CpaF</fullName>
    </submittedName>
</protein>
<dbReference type="EMBL" id="FQXJ01000003">
    <property type="protein sequence ID" value="SHH10391.1"/>
    <property type="molecule type" value="Genomic_DNA"/>
</dbReference>
<gene>
    <name evidence="3" type="ORF">SAMN02746098_00176</name>
</gene>
<dbReference type="SUPFAM" id="SSF52540">
    <property type="entry name" value="P-loop containing nucleoside triphosphate hydrolases"/>
    <property type="match status" value="1"/>
</dbReference>
<dbReference type="RefSeq" id="WP_073027118.1">
    <property type="nucleotide sequence ID" value="NZ_FQXJ01000003.1"/>
</dbReference>
<dbReference type="PANTHER" id="PTHR30486:SF6">
    <property type="entry name" value="TYPE IV PILUS RETRACTATION ATPASE PILT"/>
    <property type="match status" value="1"/>
</dbReference>
<dbReference type="OrthoDB" id="9810761at2"/>